<evidence type="ECO:0000259" key="2">
    <source>
        <dbReference type="PROSITE" id="PS50191"/>
    </source>
</evidence>
<dbReference type="AlphaFoldDB" id="A0A6G1GTG3"/>
<dbReference type="InterPro" id="IPR036865">
    <property type="entry name" value="CRAL-TRIO_dom_sf"/>
</dbReference>
<feature type="domain" description="CRAL-TRIO" evidence="2">
    <location>
        <begin position="201"/>
        <end position="360"/>
    </location>
</feature>
<dbReference type="SMART" id="SM00516">
    <property type="entry name" value="SEC14"/>
    <property type="match status" value="1"/>
</dbReference>
<feature type="region of interest" description="Disordered" evidence="1">
    <location>
        <begin position="452"/>
        <end position="473"/>
    </location>
</feature>
<name>A0A6G1GTG3_9PEZI</name>
<dbReference type="EMBL" id="ML977170">
    <property type="protein sequence ID" value="KAF1984038.1"/>
    <property type="molecule type" value="Genomic_DNA"/>
</dbReference>
<sequence length="473" mass="53255">MPSEILPGRPGNLTPEQEQKLRELWALTLRIIGVIEAPVPTPSTEANGGATPETASGSPETKKKKGRLSFFSKKSKDSHDDSDSPAPSGTSTPSADLSDIIDDSEDKHGTHAAFRAALAAHTPEEMRTAFWSFVKHDHPDGLLLRFLRARKWDVNAALVMLVATMQWRMTDSHVDDDIMLRGEEYALKEAKSSEAARKKEGDDFLAQLRMGKSFLHNFDKEGRPLCFVRVRLHKQGEQSEASLERYTVYTIETARMFLAPPVDTATIVFDMTSFSLANMDYTPVKFMIKCFEANYPESLGAVLVHKAPWVFSSIWSIIRGWLDPVVAGKVHFTKTVEDLEQYIAKDQIPKELGGTEEWEYSYPEPVEGENKTMEDTATKSQLQQDRKSLTEKYEHLLKAWVKEETSMDDARKERDAAALQLKDNYWKLDPYVRARSVYDRIGALTKFTSAGKIPTAEKTADVPAQETSQDDLD</sequence>
<protein>
    <submittedName>
        <fullName evidence="3">Phosphatidylinositol transfer protein CSR1</fullName>
    </submittedName>
</protein>
<dbReference type="Gene3D" id="3.40.525.10">
    <property type="entry name" value="CRAL-TRIO lipid binding domain"/>
    <property type="match status" value="1"/>
</dbReference>
<dbReference type="PANTHER" id="PTHR46590">
    <property type="entry name" value="PHOSPHATIDYLINOSITOL TRANSFER PROTEIN CSR1-RELATED"/>
    <property type="match status" value="1"/>
</dbReference>
<dbReference type="SMART" id="SM01100">
    <property type="entry name" value="CRAL_TRIO_N"/>
    <property type="match status" value="1"/>
</dbReference>
<reference evidence="3" key="1">
    <citation type="journal article" date="2020" name="Stud. Mycol.">
        <title>101 Dothideomycetes genomes: a test case for predicting lifestyles and emergence of pathogens.</title>
        <authorList>
            <person name="Haridas S."/>
            <person name="Albert R."/>
            <person name="Binder M."/>
            <person name="Bloem J."/>
            <person name="Labutti K."/>
            <person name="Salamov A."/>
            <person name="Andreopoulos B."/>
            <person name="Baker S."/>
            <person name="Barry K."/>
            <person name="Bills G."/>
            <person name="Bluhm B."/>
            <person name="Cannon C."/>
            <person name="Castanera R."/>
            <person name="Culley D."/>
            <person name="Daum C."/>
            <person name="Ezra D."/>
            <person name="Gonzalez J."/>
            <person name="Henrissat B."/>
            <person name="Kuo A."/>
            <person name="Liang C."/>
            <person name="Lipzen A."/>
            <person name="Lutzoni F."/>
            <person name="Magnuson J."/>
            <person name="Mondo S."/>
            <person name="Nolan M."/>
            <person name="Ohm R."/>
            <person name="Pangilinan J."/>
            <person name="Park H.-J."/>
            <person name="Ramirez L."/>
            <person name="Alfaro M."/>
            <person name="Sun H."/>
            <person name="Tritt A."/>
            <person name="Yoshinaga Y."/>
            <person name="Zwiers L.-H."/>
            <person name="Turgeon B."/>
            <person name="Goodwin S."/>
            <person name="Spatafora J."/>
            <person name="Crous P."/>
            <person name="Grigoriev I."/>
        </authorList>
    </citation>
    <scope>NUCLEOTIDE SEQUENCE</scope>
    <source>
        <strain evidence="3">CBS 113979</strain>
    </source>
</reference>
<dbReference type="InterPro" id="IPR036273">
    <property type="entry name" value="CRAL/TRIO_N_dom_sf"/>
</dbReference>
<accession>A0A6G1GTG3</accession>
<gene>
    <name evidence="3" type="ORF">K402DRAFT_414034</name>
</gene>
<feature type="compositionally biased region" description="Low complexity" evidence="1">
    <location>
        <begin position="84"/>
        <end position="96"/>
    </location>
</feature>
<dbReference type="PANTHER" id="PTHR46590:SF1">
    <property type="entry name" value="PHOSPHATIDYLINOSITOL TRANSFER PROTEIN CSR1"/>
    <property type="match status" value="1"/>
</dbReference>
<proteinExistence type="predicted"/>
<dbReference type="InterPro" id="IPR001251">
    <property type="entry name" value="CRAL-TRIO_dom"/>
</dbReference>
<dbReference type="CDD" id="cd00170">
    <property type="entry name" value="SEC14"/>
    <property type="match status" value="1"/>
</dbReference>
<organism evidence="3 4">
    <name type="scientific">Aulographum hederae CBS 113979</name>
    <dbReference type="NCBI Taxonomy" id="1176131"/>
    <lineage>
        <taxon>Eukaryota</taxon>
        <taxon>Fungi</taxon>
        <taxon>Dikarya</taxon>
        <taxon>Ascomycota</taxon>
        <taxon>Pezizomycotina</taxon>
        <taxon>Dothideomycetes</taxon>
        <taxon>Pleosporomycetidae</taxon>
        <taxon>Aulographales</taxon>
        <taxon>Aulographaceae</taxon>
    </lineage>
</organism>
<evidence type="ECO:0000313" key="3">
    <source>
        <dbReference type="EMBL" id="KAF1984038.1"/>
    </source>
</evidence>
<keyword evidence="4" id="KW-1185">Reference proteome</keyword>
<dbReference type="Pfam" id="PF03765">
    <property type="entry name" value="CRAL_TRIO_N"/>
    <property type="match status" value="1"/>
</dbReference>
<dbReference type="PROSITE" id="PS50191">
    <property type="entry name" value="CRAL_TRIO"/>
    <property type="match status" value="1"/>
</dbReference>
<dbReference type="InterPro" id="IPR052432">
    <property type="entry name" value="PITP/CRAL-TRIO"/>
</dbReference>
<dbReference type="SUPFAM" id="SSF46938">
    <property type="entry name" value="CRAL/TRIO N-terminal domain"/>
    <property type="match status" value="1"/>
</dbReference>
<feature type="region of interest" description="Disordered" evidence="1">
    <location>
        <begin position="36"/>
        <end position="104"/>
    </location>
</feature>
<dbReference type="InterPro" id="IPR011074">
    <property type="entry name" value="CRAL/TRIO_N_dom"/>
</dbReference>
<evidence type="ECO:0000256" key="1">
    <source>
        <dbReference type="SAM" id="MobiDB-lite"/>
    </source>
</evidence>
<dbReference type="OrthoDB" id="43460at2759"/>
<evidence type="ECO:0000313" key="4">
    <source>
        <dbReference type="Proteomes" id="UP000800041"/>
    </source>
</evidence>
<dbReference type="SUPFAM" id="SSF52087">
    <property type="entry name" value="CRAL/TRIO domain"/>
    <property type="match status" value="1"/>
</dbReference>
<dbReference type="Proteomes" id="UP000800041">
    <property type="component" value="Unassembled WGS sequence"/>
</dbReference>
<dbReference type="Pfam" id="PF00650">
    <property type="entry name" value="CRAL_TRIO"/>
    <property type="match status" value="1"/>
</dbReference>